<keyword evidence="5 8" id="KW-0812">Transmembrane</keyword>
<evidence type="ECO:0000256" key="3">
    <source>
        <dbReference type="ARBA" id="ARBA00022475"/>
    </source>
</evidence>
<evidence type="ECO:0000256" key="4">
    <source>
        <dbReference type="ARBA" id="ARBA00022519"/>
    </source>
</evidence>
<keyword evidence="7 8" id="KW-0472">Membrane</keyword>
<evidence type="ECO:0000256" key="2">
    <source>
        <dbReference type="ARBA" id="ARBA00022448"/>
    </source>
</evidence>
<dbReference type="InterPro" id="IPR035906">
    <property type="entry name" value="MetI-like_sf"/>
</dbReference>
<feature type="transmembrane region" description="Helical" evidence="8">
    <location>
        <begin position="471"/>
        <end position="498"/>
    </location>
</feature>
<feature type="domain" description="ABC transmembrane type-1" evidence="9">
    <location>
        <begin position="49"/>
        <end position="256"/>
    </location>
</feature>
<dbReference type="EMBL" id="PGTN01000037">
    <property type="protein sequence ID" value="PJF47726.1"/>
    <property type="molecule type" value="Genomic_DNA"/>
</dbReference>
<dbReference type="AlphaFoldDB" id="A0A2M8QD37"/>
<proteinExistence type="inferred from homology"/>
<dbReference type="PANTHER" id="PTHR43357:SF4">
    <property type="entry name" value="INNER MEMBRANE ABC TRANSPORTER PERMEASE PROTEIN YDCV"/>
    <property type="match status" value="1"/>
</dbReference>
<keyword evidence="6 8" id="KW-1133">Transmembrane helix</keyword>
<evidence type="ECO:0000256" key="6">
    <source>
        <dbReference type="ARBA" id="ARBA00022989"/>
    </source>
</evidence>
<reference evidence="10 11" key="1">
    <citation type="submission" date="2017-11" db="EMBL/GenBank/DDBJ databases">
        <title>Evolution of Phototrophy in the Chloroflexi Phylum Driven by Horizontal Gene Transfer.</title>
        <authorList>
            <person name="Ward L.M."/>
            <person name="Hemp J."/>
            <person name="Shih P.M."/>
            <person name="Mcglynn S.E."/>
            <person name="Fischer W."/>
        </authorList>
    </citation>
    <scope>NUCLEOTIDE SEQUENCE [LARGE SCALE GENOMIC DNA]</scope>
    <source>
        <strain evidence="10">JP3_7</strain>
    </source>
</reference>
<keyword evidence="4" id="KW-0997">Cell inner membrane</keyword>
<feature type="transmembrane region" description="Helical" evidence="8">
    <location>
        <begin position="388"/>
        <end position="408"/>
    </location>
</feature>
<dbReference type="SUPFAM" id="SSF161098">
    <property type="entry name" value="MetI-like"/>
    <property type="match status" value="2"/>
</dbReference>
<keyword evidence="2 8" id="KW-0813">Transport</keyword>
<evidence type="ECO:0000256" key="1">
    <source>
        <dbReference type="ARBA" id="ARBA00004429"/>
    </source>
</evidence>
<comment type="caution">
    <text evidence="10">The sequence shown here is derived from an EMBL/GenBank/DDBJ whole genome shotgun (WGS) entry which is preliminary data.</text>
</comment>
<feature type="transmembrane region" description="Helical" evidence="8">
    <location>
        <begin position="182"/>
        <end position="213"/>
    </location>
</feature>
<feature type="transmembrane region" description="Helical" evidence="8">
    <location>
        <begin position="420"/>
        <end position="439"/>
    </location>
</feature>
<gene>
    <name evidence="10" type="ORF">CUN48_07265</name>
</gene>
<organism evidence="10 11">
    <name type="scientific">Candidatus Thermofonsia Clade 3 bacterium</name>
    <dbReference type="NCBI Taxonomy" id="2364212"/>
    <lineage>
        <taxon>Bacteria</taxon>
        <taxon>Bacillati</taxon>
        <taxon>Chloroflexota</taxon>
        <taxon>Candidatus Thermofontia</taxon>
        <taxon>Candidatus Thermofonsia Clade 3</taxon>
    </lineage>
</organism>
<dbReference type="PANTHER" id="PTHR43357">
    <property type="entry name" value="INNER MEMBRANE ABC TRANSPORTER PERMEASE PROTEIN YDCV"/>
    <property type="match status" value="1"/>
</dbReference>
<sequence>MASPALVFLAVFFAWPLIEIARVSFTPSEISRGATPLTVLRDPAHLRALGFSAGQAALSTALTLLAGIPIALAFARYRFAGQRLWRALAVAPFVMPTVVVAAAFSALLGPRGALNSALQTAFGLEQPPIQLMGTLPMILLAHVFYNVAVVLRLVGGFLAAFDPSMEEAAAGLGANRWQTFRHVTLPVAMPSVGAAAALTFLFTFTSFGVVLILGGARFATLEVEIYRQTAQLLRLDVATSLAIVQIVVTLLVGWASARLETRAGAPLAARPADDIRRPVNSPAARALVAGSLAFIILVLGLPLATLAWRSLDLSGSDPLRYYAALSENPRGSLFFVPPQTAIRNSLFFAGATATLAMLLGVPLSYAIAQGSRSAAGGAARLAQSLDALLLLPLGTSAATLGLGFLVAFDRPPLELRTSVALLPLAHTLIALPFVARALVPAIRALDPRLREAARGLGAGPLQALRYVDLPLLAPPFIAAAIFAFTVSLGEFGASLLIARPEYPTMPMVIYRFLGQPGALNYGQALAMSTLMMLVTLVSVIAIERVNEQALSARKA</sequence>
<feature type="transmembrane region" description="Helical" evidence="8">
    <location>
        <begin position="233"/>
        <end position="254"/>
    </location>
</feature>
<feature type="transmembrane region" description="Helical" evidence="8">
    <location>
        <begin position="286"/>
        <end position="308"/>
    </location>
</feature>
<feature type="transmembrane region" description="Helical" evidence="8">
    <location>
        <begin position="137"/>
        <end position="161"/>
    </location>
</feature>
<name>A0A2M8QD37_9CHLR</name>
<evidence type="ECO:0000313" key="11">
    <source>
        <dbReference type="Proteomes" id="UP000230790"/>
    </source>
</evidence>
<dbReference type="Pfam" id="PF00528">
    <property type="entry name" value="BPD_transp_1"/>
    <property type="match status" value="2"/>
</dbReference>
<comment type="similarity">
    <text evidence="8">Belongs to the binding-protein-dependent transport system permease family.</text>
</comment>
<dbReference type="Gene3D" id="1.10.3720.10">
    <property type="entry name" value="MetI-like"/>
    <property type="match status" value="2"/>
</dbReference>
<accession>A0A2M8QD37</accession>
<keyword evidence="3" id="KW-1003">Cell membrane</keyword>
<feature type="transmembrane region" description="Helical" evidence="8">
    <location>
        <begin position="57"/>
        <end position="75"/>
    </location>
</feature>
<dbReference type="PROSITE" id="PS50928">
    <property type="entry name" value="ABC_TM1"/>
    <property type="match status" value="2"/>
</dbReference>
<feature type="transmembrane region" description="Helical" evidence="8">
    <location>
        <begin position="518"/>
        <end position="542"/>
    </location>
</feature>
<dbReference type="GO" id="GO:0005886">
    <property type="term" value="C:plasma membrane"/>
    <property type="evidence" value="ECO:0007669"/>
    <property type="project" value="UniProtKB-SubCell"/>
</dbReference>
<dbReference type="InterPro" id="IPR000515">
    <property type="entry name" value="MetI-like"/>
</dbReference>
<dbReference type="Proteomes" id="UP000230790">
    <property type="component" value="Unassembled WGS sequence"/>
</dbReference>
<evidence type="ECO:0000313" key="10">
    <source>
        <dbReference type="EMBL" id="PJF47726.1"/>
    </source>
</evidence>
<evidence type="ECO:0000256" key="7">
    <source>
        <dbReference type="ARBA" id="ARBA00023136"/>
    </source>
</evidence>
<feature type="domain" description="ABC transmembrane type-1" evidence="9">
    <location>
        <begin position="342"/>
        <end position="542"/>
    </location>
</feature>
<evidence type="ECO:0000256" key="8">
    <source>
        <dbReference type="RuleBase" id="RU363032"/>
    </source>
</evidence>
<evidence type="ECO:0000259" key="9">
    <source>
        <dbReference type="PROSITE" id="PS50928"/>
    </source>
</evidence>
<comment type="subcellular location">
    <subcellularLocation>
        <location evidence="1">Cell inner membrane</location>
        <topology evidence="1">Multi-pass membrane protein</topology>
    </subcellularLocation>
    <subcellularLocation>
        <location evidence="8">Cell membrane</location>
        <topology evidence="8">Multi-pass membrane protein</topology>
    </subcellularLocation>
</comment>
<dbReference type="CDD" id="cd06261">
    <property type="entry name" value="TM_PBP2"/>
    <property type="match status" value="2"/>
</dbReference>
<evidence type="ECO:0000256" key="5">
    <source>
        <dbReference type="ARBA" id="ARBA00022692"/>
    </source>
</evidence>
<dbReference type="GO" id="GO:0055085">
    <property type="term" value="P:transmembrane transport"/>
    <property type="evidence" value="ECO:0007669"/>
    <property type="project" value="InterPro"/>
</dbReference>
<feature type="transmembrane region" description="Helical" evidence="8">
    <location>
        <begin position="87"/>
        <end position="108"/>
    </location>
</feature>
<protein>
    <submittedName>
        <fullName evidence="10">Iron ABC transporter permease</fullName>
    </submittedName>
</protein>
<feature type="transmembrane region" description="Helical" evidence="8">
    <location>
        <begin position="346"/>
        <end position="367"/>
    </location>
</feature>